<sequence length="87" mass="9336">MFVVGASYVSLIQSTTARCVLPYVSMVCEIAGDGALLCRVEIELPSIGPFCHPRQVFFWASVQSNPSAGCFPGYLLPSVCFSSCLLP</sequence>
<dbReference type="AlphaFoldDB" id="A0A1E5W517"/>
<comment type="caution">
    <text evidence="1">The sequence shown here is derived from an EMBL/GenBank/DDBJ whole genome shotgun (WGS) entry which is preliminary data.</text>
</comment>
<organism evidence="1 2">
    <name type="scientific">Dichanthelium oligosanthes</name>
    <dbReference type="NCBI Taxonomy" id="888268"/>
    <lineage>
        <taxon>Eukaryota</taxon>
        <taxon>Viridiplantae</taxon>
        <taxon>Streptophyta</taxon>
        <taxon>Embryophyta</taxon>
        <taxon>Tracheophyta</taxon>
        <taxon>Spermatophyta</taxon>
        <taxon>Magnoliopsida</taxon>
        <taxon>Liliopsida</taxon>
        <taxon>Poales</taxon>
        <taxon>Poaceae</taxon>
        <taxon>PACMAD clade</taxon>
        <taxon>Panicoideae</taxon>
        <taxon>Panicodae</taxon>
        <taxon>Paniceae</taxon>
        <taxon>Dichantheliinae</taxon>
        <taxon>Dichanthelium</taxon>
    </lineage>
</organism>
<proteinExistence type="predicted"/>
<gene>
    <name evidence="1" type="ORF">BAE44_0006474</name>
</gene>
<accession>A0A1E5W517</accession>
<evidence type="ECO:0000313" key="2">
    <source>
        <dbReference type="Proteomes" id="UP000095767"/>
    </source>
</evidence>
<dbReference type="Proteomes" id="UP000095767">
    <property type="component" value="Unassembled WGS sequence"/>
</dbReference>
<keyword evidence="2" id="KW-1185">Reference proteome</keyword>
<name>A0A1E5W517_9POAL</name>
<evidence type="ECO:0000313" key="1">
    <source>
        <dbReference type="EMBL" id="OEL32506.1"/>
    </source>
</evidence>
<reference evidence="1 2" key="1">
    <citation type="submission" date="2016-09" db="EMBL/GenBank/DDBJ databases">
        <title>The draft genome of Dichanthelium oligosanthes: A C3 panicoid grass species.</title>
        <authorList>
            <person name="Studer A.J."/>
            <person name="Schnable J.C."/>
            <person name="Brutnell T.P."/>
        </authorList>
    </citation>
    <scope>NUCLEOTIDE SEQUENCE [LARGE SCALE GENOMIC DNA]</scope>
    <source>
        <strain evidence="2">cv. Kellogg 1175</strain>
        <tissue evidence="1">Leaf</tissue>
    </source>
</reference>
<dbReference type="EMBL" id="LWDX02020970">
    <property type="protein sequence ID" value="OEL32506.1"/>
    <property type="molecule type" value="Genomic_DNA"/>
</dbReference>
<protein>
    <submittedName>
        <fullName evidence="1">Uncharacterized protein</fullName>
    </submittedName>
</protein>